<dbReference type="EMBL" id="BGZK01000466">
    <property type="protein sequence ID" value="GBP45198.1"/>
    <property type="molecule type" value="Genomic_DNA"/>
</dbReference>
<comment type="caution">
    <text evidence="2">The sequence shown here is derived from an EMBL/GenBank/DDBJ whole genome shotgun (WGS) entry which is preliminary data.</text>
</comment>
<gene>
    <name evidence="2" type="ORF">EVAR_25903_1</name>
</gene>
<name>A0A4C1W1L6_EUMVA</name>
<evidence type="ECO:0000256" key="1">
    <source>
        <dbReference type="SAM" id="MobiDB-lite"/>
    </source>
</evidence>
<protein>
    <submittedName>
        <fullName evidence="2">Uncharacterized protein</fullName>
    </submittedName>
</protein>
<proteinExistence type="predicted"/>
<dbReference type="Proteomes" id="UP000299102">
    <property type="component" value="Unassembled WGS sequence"/>
</dbReference>
<evidence type="ECO:0000313" key="2">
    <source>
        <dbReference type="EMBL" id="GBP45198.1"/>
    </source>
</evidence>
<keyword evidence="3" id="KW-1185">Reference proteome</keyword>
<reference evidence="2 3" key="1">
    <citation type="journal article" date="2019" name="Commun. Biol.">
        <title>The bagworm genome reveals a unique fibroin gene that provides high tensile strength.</title>
        <authorList>
            <person name="Kono N."/>
            <person name="Nakamura H."/>
            <person name="Ohtoshi R."/>
            <person name="Tomita M."/>
            <person name="Numata K."/>
            <person name="Arakawa K."/>
        </authorList>
    </citation>
    <scope>NUCLEOTIDE SEQUENCE [LARGE SCALE GENOMIC DNA]</scope>
</reference>
<dbReference type="AlphaFoldDB" id="A0A4C1W1L6"/>
<accession>A0A4C1W1L6</accession>
<organism evidence="2 3">
    <name type="scientific">Eumeta variegata</name>
    <name type="common">Bagworm moth</name>
    <name type="synonym">Eumeta japonica</name>
    <dbReference type="NCBI Taxonomy" id="151549"/>
    <lineage>
        <taxon>Eukaryota</taxon>
        <taxon>Metazoa</taxon>
        <taxon>Ecdysozoa</taxon>
        <taxon>Arthropoda</taxon>
        <taxon>Hexapoda</taxon>
        <taxon>Insecta</taxon>
        <taxon>Pterygota</taxon>
        <taxon>Neoptera</taxon>
        <taxon>Endopterygota</taxon>
        <taxon>Lepidoptera</taxon>
        <taxon>Glossata</taxon>
        <taxon>Ditrysia</taxon>
        <taxon>Tineoidea</taxon>
        <taxon>Psychidae</taxon>
        <taxon>Oiketicinae</taxon>
        <taxon>Eumeta</taxon>
    </lineage>
</organism>
<feature type="region of interest" description="Disordered" evidence="1">
    <location>
        <begin position="1"/>
        <end position="23"/>
    </location>
</feature>
<sequence length="190" mass="21181">MSHYSQPRSKVKGARQSSQGKYGGAHGSYQLIFLAKGCTNTGWLYTPVTLIQAGTYTPPDICAPFGVSGLIPFNHCRTDFPSSTMRQTLDFTEVLCSSLLNTCAYCVNKTRATRTPSSDFSAETTKIKSPPIFRVDDFCSVTFNDHRTVPDNTVINESFLLETRRFKLDDASREVRKKAECGQRITSIEQ</sequence>
<evidence type="ECO:0000313" key="3">
    <source>
        <dbReference type="Proteomes" id="UP000299102"/>
    </source>
</evidence>